<evidence type="ECO:0000313" key="14">
    <source>
        <dbReference type="Proteomes" id="UP000616779"/>
    </source>
</evidence>
<reference evidence="13 14" key="1">
    <citation type="submission" date="2019-10" db="EMBL/GenBank/DDBJ databases">
        <title>Description of Paenibacillus terrestris sp. nov.</title>
        <authorList>
            <person name="Carlier A."/>
            <person name="Qi S."/>
        </authorList>
    </citation>
    <scope>NUCLEOTIDE SEQUENCE [LARGE SCALE GENOMIC DNA]</scope>
    <source>
        <strain evidence="13 14">LMG 31458</strain>
    </source>
</reference>
<dbReference type="InterPro" id="IPR032694">
    <property type="entry name" value="CopC/D"/>
</dbReference>
<name>A0ABX1Y2L8_9BACL</name>
<dbReference type="Gene3D" id="2.60.40.1220">
    <property type="match status" value="1"/>
</dbReference>
<evidence type="ECO:0000256" key="10">
    <source>
        <dbReference type="SAM" id="SignalP"/>
    </source>
</evidence>
<evidence type="ECO:0000256" key="7">
    <source>
        <dbReference type="ARBA" id="ARBA00023008"/>
    </source>
</evidence>
<protein>
    <submittedName>
        <fullName evidence="13">Copper resistance protein CopC</fullName>
    </submittedName>
</protein>
<feature type="transmembrane region" description="Helical" evidence="9">
    <location>
        <begin position="404"/>
        <end position="427"/>
    </location>
</feature>
<evidence type="ECO:0000256" key="4">
    <source>
        <dbReference type="ARBA" id="ARBA00022723"/>
    </source>
</evidence>
<evidence type="ECO:0000259" key="11">
    <source>
        <dbReference type="Pfam" id="PF04234"/>
    </source>
</evidence>
<evidence type="ECO:0000256" key="8">
    <source>
        <dbReference type="ARBA" id="ARBA00023136"/>
    </source>
</evidence>
<dbReference type="Pfam" id="PF05425">
    <property type="entry name" value="CopD"/>
    <property type="match status" value="1"/>
</dbReference>
<dbReference type="InterPro" id="IPR008457">
    <property type="entry name" value="Cu-R_CopD_dom"/>
</dbReference>
<sequence>MQRSLRYTAKRFLFMPSLFVCMLALILLSAVAVPQTASAHASLVQAQPEAGTKLENSPPQVAVTFNEQLDAGLFYIKVLDHNGDEITSNKAYMNKEQTGIILDLPKLTAGFYLISYHVISADGHPVAGSYPITIGNPPQEEALDLPSVYGGHDHGTGQLTTKDILQYASRGFWYLMILALTGWVIWLRLLGARGAETRKSLSAWTLNLQRAQLVALLLLIFTHIEDLLGGGGVEEIWKLFSATSIGISWALMLVLSFLGFVLIGRAKWLDLLWPLSFLAVKSFSGHAASFTPLWATIGLDFIHLVGAACWVGGLVLLYAKWRQKSDDVSAYMQQFSKMALISILVLTLTGSLSVLLFLPNLRYLLYTSWGILMLVKIGAVALVVLIGFIIRLNLRKQNAKQSVLWVKVDLTFMVIIVLLVGLITYMAPIPVNEPLAWHQMGEKVHVSADITPKIQGTNTFVAKVWLPEKAGKPKQVLMLLHYLDDKEMAPISVPITMYEDSTQEESYGFVKFSYKAQGAYLPFRGNWELEMRVMDADDNETVYNKEFMVY</sequence>
<feature type="transmembrane region" description="Helical" evidence="9">
    <location>
        <begin position="275"/>
        <end position="295"/>
    </location>
</feature>
<comment type="subcellular location">
    <subcellularLocation>
        <location evidence="1">Cell membrane</location>
        <topology evidence="1">Multi-pass membrane protein</topology>
    </subcellularLocation>
</comment>
<feature type="chain" id="PRO_5046089855" evidence="10">
    <location>
        <begin position="33"/>
        <end position="550"/>
    </location>
</feature>
<dbReference type="PANTHER" id="PTHR34820:SF4">
    <property type="entry name" value="INNER MEMBRANE PROTEIN YEBZ"/>
    <property type="match status" value="1"/>
</dbReference>
<dbReference type="PANTHER" id="PTHR34820">
    <property type="entry name" value="INNER MEMBRANE PROTEIN YEBZ"/>
    <property type="match status" value="1"/>
</dbReference>
<feature type="transmembrane region" description="Helical" evidence="9">
    <location>
        <begin position="203"/>
        <end position="224"/>
    </location>
</feature>
<accession>A0ABX1Y2L8</accession>
<evidence type="ECO:0000256" key="2">
    <source>
        <dbReference type="ARBA" id="ARBA00022475"/>
    </source>
</evidence>
<keyword evidence="2" id="KW-1003">Cell membrane</keyword>
<dbReference type="InterPro" id="IPR007348">
    <property type="entry name" value="CopC_dom"/>
</dbReference>
<feature type="transmembrane region" description="Helical" evidence="9">
    <location>
        <begin position="339"/>
        <end position="358"/>
    </location>
</feature>
<gene>
    <name evidence="13" type="ORF">GC098_27680</name>
</gene>
<keyword evidence="4" id="KW-0479">Metal-binding</keyword>
<feature type="transmembrane region" description="Helical" evidence="9">
    <location>
        <begin position="171"/>
        <end position="191"/>
    </location>
</feature>
<evidence type="ECO:0000256" key="6">
    <source>
        <dbReference type="ARBA" id="ARBA00022989"/>
    </source>
</evidence>
<feature type="signal peptide" evidence="10">
    <location>
        <begin position="1"/>
        <end position="32"/>
    </location>
</feature>
<evidence type="ECO:0000256" key="3">
    <source>
        <dbReference type="ARBA" id="ARBA00022692"/>
    </source>
</evidence>
<dbReference type="Pfam" id="PF04234">
    <property type="entry name" value="CopC"/>
    <property type="match status" value="1"/>
</dbReference>
<dbReference type="SUPFAM" id="SSF81296">
    <property type="entry name" value="E set domains"/>
    <property type="match status" value="1"/>
</dbReference>
<feature type="domain" description="CopC" evidence="11">
    <location>
        <begin position="40"/>
        <end position="133"/>
    </location>
</feature>
<dbReference type="InterPro" id="IPR014755">
    <property type="entry name" value="Cu-Rt/internalin_Ig-like"/>
</dbReference>
<keyword evidence="6 9" id="KW-1133">Transmembrane helix</keyword>
<feature type="transmembrane region" description="Helical" evidence="9">
    <location>
        <begin position="236"/>
        <end position="263"/>
    </location>
</feature>
<proteinExistence type="predicted"/>
<keyword evidence="14" id="KW-1185">Reference proteome</keyword>
<dbReference type="Proteomes" id="UP000616779">
    <property type="component" value="Unassembled WGS sequence"/>
</dbReference>
<evidence type="ECO:0000256" key="5">
    <source>
        <dbReference type="ARBA" id="ARBA00022729"/>
    </source>
</evidence>
<keyword evidence="8 9" id="KW-0472">Membrane</keyword>
<evidence type="ECO:0000259" key="12">
    <source>
        <dbReference type="Pfam" id="PF05425"/>
    </source>
</evidence>
<keyword evidence="3 9" id="KW-0812">Transmembrane</keyword>
<comment type="caution">
    <text evidence="13">The sequence shown here is derived from an EMBL/GenBank/DDBJ whole genome shotgun (WGS) entry which is preliminary data.</text>
</comment>
<dbReference type="InterPro" id="IPR014756">
    <property type="entry name" value="Ig_E-set"/>
</dbReference>
<evidence type="ECO:0000313" key="13">
    <source>
        <dbReference type="EMBL" id="NOU75122.1"/>
    </source>
</evidence>
<dbReference type="RefSeq" id="WP_171646491.1">
    <property type="nucleotide sequence ID" value="NZ_WHOA01000197.1"/>
</dbReference>
<organism evidence="13 14">
    <name type="scientific">Paenibacillus phytorum</name>
    <dbReference type="NCBI Taxonomy" id="2654977"/>
    <lineage>
        <taxon>Bacteria</taxon>
        <taxon>Bacillati</taxon>
        <taxon>Bacillota</taxon>
        <taxon>Bacilli</taxon>
        <taxon>Bacillales</taxon>
        <taxon>Paenibacillaceae</taxon>
        <taxon>Paenibacillus</taxon>
    </lineage>
</organism>
<keyword evidence="5 10" id="KW-0732">Signal</keyword>
<keyword evidence="7" id="KW-0186">Copper</keyword>
<feature type="domain" description="Copper resistance protein D" evidence="12">
    <location>
        <begin position="331"/>
        <end position="422"/>
    </location>
</feature>
<evidence type="ECO:0000256" key="1">
    <source>
        <dbReference type="ARBA" id="ARBA00004651"/>
    </source>
</evidence>
<dbReference type="EMBL" id="WHOA01000197">
    <property type="protein sequence ID" value="NOU75122.1"/>
    <property type="molecule type" value="Genomic_DNA"/>
</dbReference>
<feature type="transmembrane region" description="Helical" evidence="9">
    <location>
        <begin position="370"/>
        <end position="392"/>
    </location>
</feature>
<evidence type="ECO:0000256" key="9">
    <source>
        <dbReference type="SAM" id="Phobius"/>
    </source>
</evidence>
<feature type="transmembrane region" description="Helical" evidence="9">
    <location>
        <begin position="301"/>
        <end position="319"/>
    </location>
</feature>